<proteinExistence type="inferred from homology"/>
<dbReference type="SUPFAM" id="SSF52743">
    <property type="entry name" value="Subtilisin-like"/>
    <property type="match status" value="1"/>
</dbReference>
<feature type="active site" description="Charge relay system" evidence="5">
    <location>
        <position position="478"/>
    </location>
</feature>
<dbReference type="Pfam" id="PF00082">
    <property type="entry name" value="Peptidase_S8"/>
    <property type="match status" value="1"/>
</dbReference>
<evidence type="ECO:0000256" key="4">
    <source>
        <dbReference type="ARBA" id="ARBA00022825"/>
    </source>
</evidence>
<dbReference type="InterPro" id="IPR015500">
    <property type="entry name" value="Peptidase_S8_subtilisin-rel"/>
</dbReference>
<evidence type="ECO:0000313" key="9">
    <source>
        <dbReference type="Proteomes" id="UP001597460"/>
    </source>
</evidence>
<keyword evidence="9" id="KW-1185">Reference proteome</keyword>
<evidence type="ECO:0000256" key="2">
    <source>
        <dbReference type="ARBA" id="ARBA00022670"/>
    </source>
</evidence>
<dbReference type="InterPro" id="IPR034080">
    <property type="entry name" value="Protease_P7-like_dom"/>
</dbReference>
<sequence length="553" mass="61106">MKYLNKLFILVFLSTFVISCTGTRTTTETDTDQIEADDSQTSEVTEVKATETWHLNSTNAFPYYGTGVEKSYTELLSGLEPKEKVIVAIIDSGTDIEHEDLSDKIWVNDDEVPGNRKDDDGNGYIDDINGWNFIGGPDGSHVNKDTYELTRLYAKYSERFEGVKEDSVLSDEQEDYQYYLEIKEAFEQRVQQNRQELNQIGQTRQAIQFAKRALGIASIDSVDSDMLQVTSEDGQQMQQAKQIITYLLNNGASEAELKELEDYYEHISGLAEYGLNPDFNPRTIVRDNYDDLENRIYGNNDVIGPTGDHGTHVAGIVGAIRNNDLGAQGIADHIELMILRTVPDGDERDKDVANSIRYAAENGARVINMSFGKGYSPQKEYVDAAMKFADSLGVLMVSGSGNGSDNIDSTNSYPTRFYKDGGKATNYLSVGASSWQSDSTLVASFSNYGKSNVDIFAPGVDVYSTYPENEYQMNSGTSMASPVVAGVAALIMSYYPELSTSEVKDIILETVTKVNQMVYKPGTMEAIHFSELSSTGGIINAYEALKLAGERSN</sequence>
<comment type="similarity">
    <text evidence="1 5">Belongs to the peptidase S8 family.</text>
</comment>
<dbReference type="RefSeq" id="WP_390300792.1">
    <property type="nucleotide sequence ID" value="NZ_JBHULI010000024.1"/>
</dbReference>
<dbReference type="Gene3D" id="3.40.50.200">
    <property type="entry name" value="Peptidase S8/S53 domain"/>
    <property type="match status" value="2"/>
</dbReference>
<protein>
    <submittedName>
        <fullName evidence="8">S8 family peptidase</fullName>
        <ecNumber evidence="8">3.4.-.-</ecNumber>
    </submittedName>
</protein>
<dbReference type="EC" id="3.4.-.-" evidence="8"/>
<dbReference type="GO" id="GO:0016787">
    <property type="term" value="F:hydrolase activity"/>
    <property type="evidence" value="ECO:0007669"/>
    <property type="project" value="UniProtKB-KW"/>
</dbReference>
<dbReference type="InterPro" id="IPR022398">
    <property type="entry name" value="Peptidase_S8_His-AS"/>
</dbReference>
<dbReference type="PROSITE" id="PS51257">
    <property type="entry name" value="PROKAR_LIPOPROTEIN"/>
    <property type="match status" value="1"/>
</dbReference>
<evidence type="ECO:0000256" key="5">
    <source>
        <dbReference type="PROSITE-ProRule" id="PRU01240"/>
    </source>
</evidence>
<name>A0ABW5JI17_9BACT</name>
<keyword evidence="6" id="KW-0732">Signal</keyword>
<reference evidence="9" key="1">
    <citation type="journal article" date="2019" name="Int. J. Syst. Evol. Microbiol.">
        <title>The Global Catalogue of Microorganisms (GCM) 10K type strain sequencing project: providing services to taxonomists for standard genome sequencing and annotation.</title>
        <authorList>
            <consortium name="The Broad Institute Genomics Platform"/>
            <consortium name="The Broad Institute Genome Sequencing Center for Infectious Disease"/>
            <person name="Wu L."/>
            <person name="Ma J."/>
        </authorList>
    </citation>
    <scope>NUCLEOTIDE SEQUENCE [LARGE SCALE GENOMIC DNA]</scope>
    <source>
        <strain evidence="9">KCTC 52042</strain>
    </source>
</reference>
<dbReference type="PANTHER" id="PTHR43399">
    <property type="entry name" value="SUBTILISIN-RELATED"/>
    <property type="match status" value="1"/>
</dbReference>
<dbReference type="PRINTS" id="PR00723">
    <property type="entry name" value="SUBTILISIN"/>
</dbReference>
<feature type="domain" description="Peptidase S8/S53" evidence="7">
    <location>
        <begin position="83"/>
        <end position="514"/>
    </location>
</feature>
<dbReference type="PROSITE" id="PS00137">
    <property type="entry name" value="SUBTILASE_HIS"/>
    <property type="match status" value="1"/>
</dbReference>
<dbReference type="EMBL" id="JBHULI010000024">
    <property type="protein sequence ID" value="MFD2532386.1"/>
    <property type="molecule type" value="Genomic_DNA"/>
</dbReference>
<accession>A0ABW5JI17</accession>
<dbReference type="InterPro" id="IPR023828">
    <property type="entry name" value="Peptidase_S8_Ser-AS"/>
</dbReference>
<evidence type="ECO:0000256" key="3">
    <source>
        <dbReference type="ARBA" id="ARBA00022801"/>
    </source>
</evidence>
<evidence type="ECO:0000313" key="8">
    <source>
        <dbReference type="EMBL" id="MFD2532386.1"/>
    </source>
</evidence>
<keyword evidence="4 5" id="KW-0720">Serine protease</keyword>
<feature type="signal peptide" evidence="6">
    <location>
        <begin position="1"/>
        <end position="19"/>
    </location>
</feature>
<dbReference type="CDD" id="cd07483">
    <property type="entry name" value="Peptidases_S8_Subtilisin_Novo-like"/>
    <property type="match status" value="1"/>
</dbReference>
<evidence type="ECO:0000256" key="6">
    <source>
        <dbReference type="SAM" id="SignalP"/>
    </source>
</evidence>
<feature type="chain" id="PRO_5046794227" evidence="6">
    <location>
        <begin position="20"/>
        <end position="553"/>
    </location>
</feature>
<keyword evidence="2 5" id="KW-0645">Protease</keyword>
<gene>
    <name evidence="8" type="ORF">ACFSVN_08015</name>
</gene>
<dbReference type="PANTHER" id="PTHR43399:SF4">
    <property type="entry name" value="CELL WALL-ASSOCIATED PROTEASE"/>
    <property type="match status" value="1"/>
</dbReference>
<keyword evidence="3 5" id="KW-0378">Hydrolase</keyword>
<feature type="active site" description="Charge relay system" evidence="5">
    <location>
        <position position="309"/>
    </location>
</feature>
<dbReference type="Proteomes" id="UP001597460">
    <property type="component" value="Unassembled WGS sequence"/>
</dbReference>
<feature type="active site" description="Charge relay system" evidence="5">
    <location>
        <position position="91"/>
    </location>
</feature>
<dbReference type="InterPro" id="IPR036852">
    <property type="entry name" value="Peptidase_S8/S53_dom_sf"/>
</dbReference>
<evidence type="ECO:0000259" key="7">
    <source>
        <dbReference type="Pfam" id="PF00082"/>
    </source>
</evidence>
<dbReference type="InterPro" id="IPR051048">
    <property type="entry name" value="Peptidase_S8/S53_subtilisin"/>
</dbReference>
<evidence type="ECO:0000256" key="1">
    <source>
        <dbReference type="ARBA" id="ARBA00011073"/>
    </source>
</evidence>
<dbReference type="InterPro" id="IPR000209">
    <property type="entry name" value="Peptidase_S8/S53_dom"/>
</dbReference>
<dbReference type="PROSITE" id="PS51892">
    <property type="entry name" value="SUBTILASE"/>
    <property type="match status" value="1"/>
</dbReference>
<dbReference type="PROSITE" id="PS00138">
    <property type="entry name" value="SUBTILASE_SER"/>
    <property type="match status" value="1"/>
</dbReference>
<comment type="caution">
    <text evidence="8">The sequence shown here is derived from an EMBL/GenBank/DDBJ whole genome shotgun (WGS) entry which is preliminary data.</text>
</comment>
<organism evidence="8 9">
    <name type="scientific">Gracilimonas halophila</name>
    <dbReference type="NCBI Taxonomy" id="1834464"/>
    <lineage>
        <taxon>Bacteria</taxon>
        <taxon>Pseudomonadati</taxon>
        <taxon>Balneolota</taxon>
        <taxon>Balneolia</taxon>
        <taxon>Balneolales</taxon>
        <taxon>Balneolaceae</taxon>
        <taxon>Gracilimonas</taxon>
    </lineage>
</organism>